<proteinExistence type="predicted"/>
<dbReference type="EMBL" id="JAHUTI010095415">
    <property type="protein sequence ID" value="MED6262862.1"/>
    <property type="molecule type" value="Genomic_DNA"/>
</dbReference>
<name>A0ABU7CIR4_9TELE</name>
<protein>
    <submittedName>
        <fullName evidence="1">Uncharacterized protein</fullName>
    </submittedName>
</protein>
<keyword evidence="2" id="KW-1185">Reference proteome</keyword>
<evidence type="ECO:0000313" key="2">
    <source>
        <dbReference type="Proteomes" id="UP001345963"/>
    </source>
</evidence>
<gene>
    <name evidence="1" type="ORF">ATANTOWER_027908</name>
</gene>
<accession>A0ABU7CIR4</accession>
<comment type="caution">
    <text evidence="1">The sequence shown here is derived from an EMBL/GenBank/DDBJ whole genome shotgun (WGS) entry which is preliminary data.</text>
</comment>
<reference evidence="1 2" key="1">
    <citation type="submission" date="2021-07" db="EMBL/GenBank/DDBJ databases">
        <authorList>
            <person name="Palmer J.M."/>
        </authorList>
    </citation>
    <scope>NUCLEOTIDE SEQUENCE [LARGE SCALE GENOMIC DNA]</scope>
    <source>
        <strain evidence="1 2">AT_MEX2019</strain>
        <tissue evidence="1">Muscle</tissue>
    </source>
</reference>
<organism evidence="1 2">
    <name type="scientific">Ataeniobius toweri</name>
    <dbReference type="NCBI Taxonomy" id="208326"/>
    <lineage>
        <taxon>Eukaryota</taxon>
        <taxon>Metazoa</taxon>
        <taxon>Chordata</taxon>
        <taxon>Craniata</taxon>
        <taxon>Vertebrata</taxon>
        <taxon>Euteleostomi</taxon>
        <taxon>Actinopterygii</taxon>
        <taxon>Neopterygii</taxon>
        <taxon>Teleostei</taxon>
        <taxon>Neoteleostei</taxon>
        <taxon>Acanthomorphata</taxon>
        <taxon>Ovalentaria</taxon>
        <taxon>Atherinomorphae</taxon>
        <taxon>Cyprinodontiformes</taxon>
        <taxon>Goodeidae</taxon>
        <taxon>Ataeniobius</taxon>
    </lineage>
</organism>
<dbReference type="Proteomes" id="UP001345963">
    <property type="component" value="Unassembled WGS sequence"/>
</dbReference>
<sequence>MEKGLHIQSSSYVNWRKDIRTKTLICISYMTLHVYFLHICIKPEKEFLEVFPWLYQHFMFMDINCSVRSCTAHEGFLDLG</sequence>
<evidence type="ECO:0000313" key="1">
    <source>
        <dbReference type="EMBL" id="MED6262862.1"/>
    </source>
</evidence>